<organism evidence="2 3">
    <name type="scientific">Fasciolopsis buskii</name>
    <dbReference type="NCBI Taxonomy" id="27845"/>
    <lineage>
        <taxon>Eukaryota</taxon>
        <taxon>Metazoa</taxon>
        <taxon>Spiralia</taxon>
        <taxon>Lophotrochozoa</taxon>
        <taxon>Platyhelminthes</taxon>
        <taxon>Trematoda</taxon>
        <taxon>Digenea</taxon>
        <taxon>Plagiorchiida</taxon>
        <taxon>Echinostomata</taxon>
        <taxon>Echinostomatoidea</taxon>
        <taxon>Fasciolidae</taxon>
        <taxon>Fasciolopsis</taxon>
    </lineage>
</organism>
<dbReference type="EMBL" id="LUCM01005337">
    <property type="protein sequence ID" value="KAA0192949.1"/>
    <property type="molecule type" value="Genomic_DNA"/>
</dbReference>
<name>A0A8E0VGU0_9TREM</name>
<feature type="non-terminal residue" evidence="2">
    <location>
        <position position="1"/>
    </location>
</feature>
<feature type="region of interest" description="Disordered" evidence="1">
    <location>
        <begin position="1018"/>
        <end position="1039"/>
    </location>
</feature>
<feature type="compositionally biased region" description="Polar residues" evidence="1">
    <location>
        <begin position="1295"/>
        <end position="1315"/>
    </location>
</feature>
<feature type="compositionally biased region" description="Polar residues" evidence="1">
    <location>
        <begin position="1346"/>
        <end position="1356"/>
    </location>
</feature>
<accession>A0A8E0VGU0</accession>
<keyword evidence="3" id="KW-1185">Reference proteome</keyword>
<feature type="region of interest" description="Disordered" evidence="1">
    <location>
        <begin position="1344"/>
        <end position="1384"/>
    </location>
</feature>
<feature type="compositionally biased region" description="Polar residues" evidence="1">
    <location>
        <begin position="1018"/>
        <end position="1036"/>
    </location>
</feature>
<evidence type="ECO:0000313" key="2">
    <source>
        <dbReference type="EMBL" id="KAA0192949.1"/>
    </source>
</evidence>
<dbReference type="Proteomes" id="UP000728185">
    <property type="component" value="Unassembled WGS sequence"/>
</dbReference>
<evidence type="ECO:0000313" key="3">
    <source>
        <dbReference type="Proteomes" id="UP000728185"/>
    </source>
</evidence>
<comment type="caution">
    <text evidence="2">The sequence shown here is derived from an EMBL/GenBank/DDBJ whole genome shotgun (WGS) entry which is preliminary data.</text>
</comment>
<reference evidence="2" key="1">
    <citation type="submission" date="2019-05" db="EMBL/GenBank/DDBJ databases">
        <title>Annotation for the trematode Fasciolopsis buski.</title>
        <authorList>
            <person name="Choi Y.-J."/>
        </authorList>
    </citation>
    <scope>NUCLEOTIDE SEQUENCE</scope>
    <source>
        <strain evidence="2">HT</strain>
        <tissue evidence="2">Whole worm</tissue>
    </source>
</reference>
<feature type="region of interest" description="Disordered" evidence="1">
    <location>
        <begin position="1212"/>
        <end position="1324"/>
    </location>
</feature>
<sequence length="1384" mass="154609">GLVGLSERLCSELLSEGFTRQQQCDHLLHIQPIRTRASSAVAAANQSDAAYLVALMWVVRPDVVRVGLFDLDRWYHAQMPTQIRPDNSFFAIFDVPLPNEDALPLCALLLESSMESFWSRIAARERQLAALCKPYGVTDRAQSSSEISQTNQPGNSAVVPGCSAPRPVPEVCLRPSAISFSVLLLWLSRQRGSNPGGFLQVRFASRQEVCLLSLSSTGSSNEKQFSPTEWLSEAWATGLLESPGLDMIEEEDLERLLQLAHQLNDHLSTISPNTAMVGFRLTYGEGFDMTLIHTVDELEQKQTLESIGLPGKRARIHGITKSSLSVDDPVADDQVVLNPSWSIEKLAQGHGSYSPANPRFLKYWFWLRFQRLKKRFDEATEPLFSSDPERDPLESNSLLDLDKDSFNLGPVAYQIQQLAILGQHWFGSVTQTHASHGVGDKSRPRLPLVRAVEAYTQYTRLVLFLCRIGLLPQRTSSTSSSMIINHEDGFDRSPQREDTFLLPYSSSQLTNIISYFRERGGLGDEVAEAPLSEALLHNCLGLSSAEETEPLRIWREQEFIDSKSISPSYPPRRLQSLCALWQLDVDEVIWCRMRGALLGFILCDATAASAACGRFVSGLEKSVSWNIGAVKLEARTSHLKSYVTGTQQNPWDSEQLVTLFPNQSSVLKNYLRQNKQSSLFHSKFAPRVVNSHTVSSSSPLSPVSSGSILNKRVRPADLRPVGAPFLSLSRFRRAAQKFESLRASDSVDEALLDKAEHMLRDTFIRFLDSCRCAGRLGDLINLGLTVRETQVLVDHYMDTQQYDVLFYCLVARRHYKIALYIYNQFLRTHYKSTLSRKQPSGSRVWHDNMLSLVANLLGSSIPGFHPDQLSEFSDRQPLVDALAHPFAIMDASEMSHESPNLIAYRRASAVSCPLTTAKPKAPPVCHAKNPRESVLPPIRGASSQFSADDDDEDDLLFLSSNISPMHRHGPDPLRERVRTGRLLETAKKGSSEFWDTFRELEDLQRSCNLSMFPMHSQLNSPQPVRSVTSSQPINHSPSRHSEMFKVAGKDQLLKLIYTPPPTSRYRKTAHSHQTFSYQRLIISAKRPHRRAQTDSEHTPISILKPPASTRTSLSSTSMSDVISQSFNETLTCDDDVKLNLSTVRPSLLSPSTLNAAPLITGNEFAFSAPRQLTLRPKLDDMRSVTKDDQLSFEFAAPVSQRAVITRSYDDIQDTDEPGLADTTHSPDAASQSPTVVLSRDELPSHEDDSSLNQLTTESNKKREIVSYPISPRKPLSACRGASSTKHATSEEKINQHMSSHVPRSQSSPERAVTTTHHAEHRHPLEECKQTAVTLEDDSMDLDDTASIASSMSQDNDASAFALETPRRSVRRIRPPKRYDASQFN</sequence>
<feature type="region of interest" description="Disordered" evidence="1">
    <location>
        <begin position="1088"/>
        <end position="1114"/>
    </location>
</feature>
<proteinExistence type="predicted"/>
<evidence type="ECO:0000256" key="1">
    <source>
        <dbReference type="SAM" id="MobiDB-lite"/>
    </source>
</evidence>
<feature type="compositionally biased region" description="Basic and acidic residues" evidence="1">
    <location>
        <begin position="1238"/>
        <end position="1248"/>
    </location>
</feature>
<protein>
    <recommendedName>
        <fullName evidence="4">ELYS-like domain-containing protein</fullName>
    </recommendedName>
</protein>
<evidence type="ECO:0008006" key="4">
    <source>
        <dbReference type="Google" id="ProtNLM"/>
    </source>
</evidence>
<feature type="compositionally biased region" description="Polar residues" evidence="1">
    <location>
        <begin position="1222"/>
        <end position="1235"/>
    </location>
</feature>
<dbReference type="OrthoDB" id="20729at2759"/>
<feature type="region of interest" description="Disordered" evidence="1">
    <location>
        <begin position="919"/>
        <end position="938"/>
    </location>
</feature>
<gene>
    <name evidence="2" type="ORF">FBUS_05605</name>
</gene>